<dbReference type="GO" id="GO:0006357">
    <property type="term" value="P:regulation of transcription by RNA polymerase II"/>
    <property type="evidence" value="ECO:0000318"/>
    <property type="project" value="GO_Central"/>
</dbReference>
<organism evidence="7">
    <name type="scientific">Solanum lycopersicum</name>
    <name type="common">Tomato</name>
    <name type="synonym">Lycopersicon esculentum</name>
    <dbReference type="NCBI Taxonomy" id="4081"/>
    <lineage>
        <taxon>Eukaryota</taxon>
        <taxon>Viridiplantae</taxon>
        <taxon>Streptophyta</taxon>
        <taxon>Embryophyta</taxon>
        <taxon>Tracheophyta</taxon>
        <taxon>Spermatophyta</taxon>
        <taxon>Magnoliopsida</taxon>
        <taxon>eudicotyledons</taxon>
        <taxon>Gunneridae</taxon>
        <taxon>Pentapetalae</taxon>
        <taxon>asterids</taxon>
        <taxon>lamiids</taxon>
        <taxon>Solanales</taxon>
        <taxon>Solanaceae</taxon>
        <taxon>Solanoideae</taxon>
        <taxon>Solaneae</taxon>
        <taxon>Solanum</taxon>
        <taxon>Solanum subgen. Lycopersicon</taxon>
    </lineage>
</organism>
<dbReference type="EnsemblPlants" id="Solyc01g060282.1.1">
    <property type="protein sequence ID" value="Solyc01g060282.1.1.1"/>
    <property type="gene ID" value="Solyc01g060282.1"/>
</dbReference>
<evidence type="ECO:0000256" key="1">
    <source>
        <dbReference type="ARBA" id="ARBA00004123"/>
    </source>
</evidence>
<keyword evidence="5" id="KW-0539">Nucleus</keyword>
<dbReference type="GO" id="GO:0046983">
    <property type="term" value="F:protein dimerization activity"/>
    <property type="evidence" value="ECO:0007669"/>
    <property type="project" value="InterPro"/>
</dbReference>
<feature type="domain" description="MADS-box" evidence="6">
    <location>
        <begin position="5"/>
        <end position="61"/>
    </location>
</feature>
<evidence type="ECO:0000256" key="2">
    <source>
        <dbReference type="ARBA" id="ARBA00023015"/>
    </source>
</evidence>
<dbReference type="AlphaFoldDB" id="A0A3Q7EF88"/>
<dbReference type="PANTHER" id="PTHR11945:SF752">
    <property type="entry name" value="MADS-BOX DOMAIN-CONTAINING PROTEIN"/>
    <property type="match status" value="1"/>
</dbReference>
<name>A0A3Q7EF88_SOLLC</name>
<evidence type="ECO:0000313" key="8">
    <source>
        <dbReference type="Proteomes" id="UP000004994"/>
    </source>
</evidence>
<dbReference type="SMART" id="SM00432">
    <property type="entry name" value="MADS"/>
    <property type="match status" value="1"/>
</dbReference>
<evidence type="ECO:0000256" key="3">
    <source>
        <dbReference type="ARBA" id="ARBA00023125"/>
    </source>
</evidence>
<keyword evidence="4" id="KW-0804">Transcription</keyword>
<dbReference type="GO" id="GO:0000978">
    <property type="term" value="F:RNA polymerase II cis-regulatory region sequence-specific DNA binding"/>
    <property type="evidence" value="ECO:0000318"/>
    <property type="project" value="GO_Central"/>
</dbReference>
<keyword evidence="8" id="KW-1185">Reference proteome</keyword>
<dbReference type="FunFam" id="3.40.1810.10:FF:000006">
    <property type="entry name" value="Agamous-like MADS-box protein AGL62"/>
    <property type="match status" value="1"/>
</dbReference>
<dbReference type="Proteomes" id="UP000004994">
    <property type="component" value="Chromosome 1"/>
</dbReference>
<dbReference type="GO" id="GO:0005634">
    <property type="term" value="C:nucleus"/>
    <property type="evidence" value="ECO:0007669"/>
    <property type="project" value="UniProtKB-SubCell"/>
</dbReference>
<proteinExistence type="predicted"/>
<evidence type="ECO:0000256" key="5">
    <source>
        <dbReference type="ARBA" id="ARBA00023242"/>
    </source>
</evidence>
<dbReference type="InterPro" id="IPR002100">
    <property type="entry name" value="TF_MADSbox"/>
</dbReference>
<evidence type="ECO:0000313" key="7">
    <source>
        <dbReference type="EnsemblPlants" id="Solyc01g060282.1.1.1"/>
    </source>
</evidence>
<reference evidence="7" key="1">
    <citation type="journal article" date="2012" name="Nature">
        <title>The tomato genome sequence provides insights into fleshy fruit evolution.</title>
        <authorList>
            <consortium name="Tomato Genome Consortium"/>
        </authorList>
    </citation>
    <scope>NUCLEOTIDE SEQUENCE [LARGE SCALE GENOMIC DNA]</scope>
    <source>
        <strain evidence="7">cv. Heinz 1706</strain>
    </source>
</reference>
<dbReference type="PANTHER" id="PTHR11945">
    <property type="entry name" value="MADS BOX PROTEIN"/>
    <property type="match status" value="1"/>
</dbReference>
<comment type="subcellular location">
    <subcellularLocation>
        <location evidence="1">Nucleus</location>
    </subcellularLocation>
</comment>
<keyword evidence="3" id="KW-0238">DNA-binding</keyword>
<dbReference type="PRINTS" id="PR00404">
    <property type="entry name" value="MADSDOMAIN"/>
</dbReference>
<dbReference type="Gene3D" id="3.40.1810.10">
    <property type="entry name" value="Transcription factor, MADS-box"/>
    <property type="match status" value="1"/>
</dbReference>
<protein>
    <recommendedName>
        <fullName evidence="6">MADS-box domain-containing protein</fullName>
    </recommendedName>
</protein>
<dbReference type="GO" id="GO:0000981">
    <property type="term" value="F:DNA-binding transcription factor activity, RNA polymerase II-specific"/>
    <property type="evidence" value="ECO:0000318"/>
    <property type="project" value="GO_Central"/>
</dbReference>
<sequence>MRRPNHRRRIQTARMQNQTIRQVVFSKRRFGLFKKASELSTLCGADVSIVVYSPTNKLYSFWHALVKSIVERFLEEDLTPGNNDPNPIIIAQQNANVD</sequence>
<keyword evidence="2" id="KW-0805">Transcription regulation</keyword>
<evidence type="ECO:0000256" key="4">
    <source>
        <dbReference type="ARBA" id="ARBA00023163"/>
    </source>
</evidence>
<dbReference type="InParanoid" id="A0A3Q7EF88"/>
<dbReference type="Pfam" id="PF00319">
    <property type="entry name" value="SRF-TF"/>
    <property type="match status" value="1"/>
</dbReference>
<dbReference type="SUPFAM" id="SSF55455">
    <property type="entry name" value="SRF-like"/>
    <property type="match status" value="1"/>
</dbReference>
<evidence type="ECO:0000259" key="6">
    <source>
        <dbReference type="PROSITE" id="PS50066"/>
    </source>
</evidence>
<dbReference type="InterPro" id="IPR036879">
    <property type="entry name" value="TF_MADSbox_sf"/>
</dbReference>
<accession>A0A3Q7EF88</accession>
<reference evidence="7" key="2">
    <citation type="submission" date="2019-01" db="UniProtKB">
        <authorList>
            <consortium name="EnsemblPlants"/>
        </authorList>
    </citation>
    <scope>IDENTIFICATION</scope>
    <source>
        <strain evidence="7">cv. Heinz 1706</strain>
    </source>
</reference>
<dbReference type="PROSITE" id="PS50066">
    <property type="entry name" value="MADS_BOX_2"/>
    <property type="match status" value="1"/>
</dbReference>
<dbReference type="Gramene" id="Solyc01g060282.1.1">
    <property type="protein sequence ID" value="Solyc01g060282.1.1.1"/>
    <property type="gene ID" value="Solyc01g060282.1"/>
</dbReference>